<sequence length="308" mass="33883">MRGSQSHELETDVPASELWKIYGTLRAAELLPELLPHILAKVELVTGDGGVGTIVRLTFPPGIPGLQSYKEKFIKVDNKNYVKEAEAVEGDILKLGFLSYMIRFEIIRKGANTSVIRSTIEYEIGDEHPELQAMVSTASLAATAEKFAEYVNTQKAMKGSVCHELETGLPAAEVWEVYGGFLVAQLLPQLVPEVFSKVELVEGDGGVGSVLHVVFAPGAHRGEFMKEKFIKIDNENYIKEAEVIEEICRANRDRSTIEFEAEDASKASSVSTGGLAAIAEAVTKYMREKRSSAEPEQVPRQTSDEETF</sequence>
<dbReference type="InterPro" id="IPR000916">
    <property type="entry name" value="Bet_v_I/MLP"/>
</dbReference>
<dbReference type="Pfam" id="PF00407">
    <property type="entry name" value="Bet_v_1"/>
    <property type="match status" value="1"/>
</dbReference>
<dbReference type="GO" id="GO:0005737">
    <property type="term" value="C:cytoplasm"/>
    <property type="evidence" value="ECO:0007669"/>
    <property type="project" value="TreeGrafter"/>
</dbReference>
<protein>
    <recommendedName>
        <fullName evidence="5">Bet v I/Major latex protein domain-containing protein</fullName>
    </recommendedName>
</protein>
<proteinExistence type="inferred from homology"/>
<dbReference type="CDD" id="cd07816">
    <property type="entry name" value="Bet_v1-like"/>
    <property type="match status" value="1"/>
</dbReference>
<dbReference type="GO" id="GO:0010427">
    <property type="term" value="F:abscisic acid binding"/>
    <property type="evidence" value="ECO:0007669"/>
    <property type="project" value="TreeGrafter"/>
</dbReference>
<dbReference type="Gene3D" id="3.30.530.20">
    <property type="match status" value="2"/>
</dbReference>
<reference evidence="6" key="1">
    <citation type="submission" date="2015-04" db="UniProtKB">
        <authorList>
            <consortium name="EnsemblPlants"/>
        </authorList>
    </citation>
    <scope>IDENTIFICATION</scope>
    <source>
        <strain evidence="6">SL10</strain>
    </source>
</reference>
<evidence type="ECO:0000256" key="1">
    <source>
        <dbReference type="ARBA" id="ARBA00004123"/>
    </source>
</evidence>
<dbReference type="SUPFAM" id="SSF55961">
    <property type="entry name" value="Bet v1-like"/>
    <property type="match status" value="2"/>
</dbReference>
<accession>A0A0E0H458</accession>
<dbReference type="InterPro" id="IPR050279">
    <property type="entry name" value="Plant_def-hormone_signal"/>
</dbReference>
<dbReference type="InterPro" id="IPR023393">
    <property type="entry name" value="START-like_dom_sf"/>
</dbReference>
<dbReference type="STRING" id="4536.A0A0E0H458"/>
<dbReference type="Proteomes" id="UP000006591">
    <property type="component" value="Chromosome 4"/>
</dbReference>
<dbReference type="PANTHER" id="PTHR31213">
    <property type="entry name" value="OS08G0374000 PROTEIN-RELATED"/>
    <property type="match status" value="1"/>
</dbReference>
<reference evidence="6" key="2">
    <citation type="submission" date="2018-04" db="EMBL/GenBank/DDBJ databases">
        <title>OnivRS2 (Oryza nivara Reference Sequence Version 2).</title>
        <authorList>
            <person name="Zhang J."/>
            <person name="Kudrna D."/>
            <person name="Lee S."/>
            <person name="Talag J."/>
            <person name="Rajasekar S."/>
            <person name="Welchert J."/>
            <person name="Hsing Y.-I."/>
            <person name="Wing R.A."/>
        </authorList>
    </citation>
    <scope>NUCLEOTIDE SEQUENCE [LARGE SCALE GENOMIC DNA]</scope>
    <source>
        <strain evidence="6">SL10</strain>
    </source>
</reference>
<comment type="subcellular location">
    <subcellularLocation>
        <location evidence="1">Nucleus</location>
    </subcellularLocation>
</comment>
<keyword evidence="3" id="KW-0539">Nucleus</keyword>
<evidence type="ECO:0000256" key="3">
    <source>
        <dbReference type="ARBA" id="ARBA00023242"/>
    </source>
</evidence>
<evidence type="ECO:0000259" key="5">
    <source>
        <dbReference type="Pfam" id="PF00407"/>
    </source>
</evidence>
<evidence type="ECO:0000313" key="6">
    <source>
        <dbReference type="EnsemblPlants" id="ONIVA04G19810.1"/>
    </source>
</evidence>
<dbReference type="GO" id="GO:0006952">
    <property type="term" value="P:defense response"/>
    <property type="evidence" value="ECO:0007669"/>
    <property type="project" value="InterPro"/>
</dbReference>
<keyword evidence="7" id="KW-1185">Reference proteome</keyword>
<feature type="region of interest" description="Disordered" evidence="4">
    <location>
        <begin position="287"/>
        <end position="308"/>
    </location>
</feature>
<dbReference type="GO" id="GO:0004864">
    <property type="term" value="F:protein phosphatase inhibitor activity"/>
    <property type="evidence" value="ECO:0007669"/>
    <property type="project" value="TreeGrafter"/>
</dbReference>
<dbReference type="AlphaFoldDB" id="A0A0E0H458"/>
<dbReference type="EnsemblPlants" id="ONIVA04G19810.1">
    <property type="protein sequence ID" value="ONIVA04G19810.1"/>
    <property type="gene ID" value="ONIVA04G19810"/>
</dbReference>
<comment type="similarity">
    <text evidence="2">Belongs to the BetVI family.</text>
</comment>
<dbReference type="eggNOG" id="ENOG502S1E8">
    <property type="taxonomic scope" value="Eukaryota"/>
</dbReference>
<dbReference type="OMA" id="HIVMAQG"/>
<dbReference type="FunFam" id="3.30.530.20:FF:000033">
    <property type="entry name" value="S-norcoclaurine synthase"/>
    <property type="match status" value="1"/>
</dbReference>
<dbReference type="GO" id="GO:0005634">
    <property type="term" value="C:nucleus"/>
    <property type="evidence" value="ECO:0007669"/>
    <property type="project" value="UniProtKB-SubCell"/>
</dbReference>
<evidence type="ECO:0000313" key="7">
    <source>
        <dbReference type="Proteomes" id="UP000006591"/>
    </source>
</evidence>
<dbReference type="GO" id="GO:0009738">
    <property type="term" value="P:abscisic acid-activated signaling pathway"/>
    <property type="evidence" value="ECO:0007669"/>
    <property type="project" value="TreeGrafter"/>
</dbReference>
<dbReference type="HOGENOM" id="CLU_1079320_0_0_1"/>
<name>A0A0E0H458_ORYNI</name>
<dbReference type="PANTHER" id="PTHR31213:SF23">
    <property type="entry name" value="OS04G0593400 PROTEIN"/>
    <property type="match status" value="1"/>
</dbReference>
<evidence type="ECO:0000256" key="4">
    <source>
        <dbReference type="SAM" id="MobiDB-lite"/>
    </source>
</evidence>
<feature type="domain" description="Bet v I/Major latex protein" evidence="5">
    <location>
        <begin position="5"/>
        <end position="137"/>
    </location>
</feature>
<dbReference type="Gramene" id="ONIVA04G19810.1">
    <property type="protein sequence ID" value="ONIVA04G19810.1"/>
    <property type="gene ID" value="ONIVA04G19810"/>
</dbReference>
<evidence type="ECO:0000256" key="2">
    <source>
        <dbReference type="ARBA" id="ARBA00009744"/>
    </source>
</evidence>
<organism evidence="6">
    <name type="scientific">Oryza nivara</name>
    <name type="common">Indian wild rice</name>
    <name type="synonym">Oryza sativa f. spontanea</name>
    <dbReference type="NCBI Taxonomy" id="4536"/>
    <lineage>
        <taxon>Eukaryota</taxon>
        <taxon>Viridiplantae</taxon>
        <taxon>Streptophyta</taxon>
        <taxon>Embryophyta</taxon>
        <taxon>Tracheophyta</taxon>
        <taxon>Spermatophyta</taxon>
        <taxon>Magnoliopsida</taxon>
        <taxon>Liliopsida</taxon>
        <taxon>Poales</taxon>
        <taxon>Poaceae</taxon>
        <taxon>BOP clade</taxon>
        <taxon>Oryzoideae</taxon>
        <taxon>Oryzeae</taxon>
        <taxon>Oryzinae</taxon>
        <taxon>Oryza</taxon>
    </lineage>
</organism>
<dbReference type="GO" id="GO:0038023">
    <property type="term" value="F:signaling receptor activity"/>
    <property type="evidence" value="ECO:0007669"/>
    <property type="project" value="TreeGrafter"/>
</dbReference>